<dbReference type="PANTHER" id="PTHR30582:SF2">
    <property type="entry name" value="L,D-TRANSPEPTIDASE YCIB-RELATED"/>
    <property type="match status" value="1"/>
</dbReference>
<dbReference type="AlphaFoldDB" id="A0A9X7W0U1"/>
<organism evidence="8 9">
    <name type="scientific">Alicyclobacillus mengziensis</name>
    <dbReference type="NCBI Taxonomy" id="2931921"/>
    <lineage>
        <taxon>Bacteria</taxon>
        <taxon>Bacillati</taxon>
        <taxon>Bacillota</taxon>
        <taxon>Bacilli</taxon>
        <taxon>Bacillales</taxon>
        <taxon>Alicyclobacillaceae</taxon>
        <taxon>Alicyclobacillus</taxon>
    </lineage>
</organism>
<feature type="domain" description="L,D-TPase catalytic" evidence="7">
    <location>
        <begin position="126"/>
        <end position="243"/>
    </location>
</feature>
<dbReference type="PANTHER" id="PTHR30582">
    <property type="entry name" value="L,D-TRANSPEPTIDASE"/>
    <property type="match status" value="1"/>
</dbReference>
<dbReference type="PROSITE" id="PS52029">
    <property type="entry name" value="LD_TPASE"/>
    <property type="match status" value="1"/>
</dbReference>
<dbReference type="GO" id="GO:0005576">
    <property type="term" value="C:extracellular region"/>
    <property type="evidence" value="ECO:0007669"/>
    <property type="project" value="TreeGrafter"/>
</dbReference>
<keyword evidence="3 6" id="KW-0133">Cell shape</keyword>
<evidence type="ECO:0000259" key="7">
    <source>
        <dbReference type="PROSITE" id="PS52029"/>
    </source>
</evidence>
<dbReference type="CDD" id="cd16913">
    <property type="entry name" value="YkuD_like"/>
    <property type="match status" value="1"/>
</dbReference>
<evidence type="ECO:0000256" key="2">
    <source>
        <dbReference type="ARBA" id="ARBA00022679"/>
    </source>
</evidence>
<comment type="pathway">
    <text evidence="1 6">Cell wall biogenesis; peptidoglycan biosynthesis.</text>
</comment>
<dbReference type="GO" id="GO:0016740">
    <property type="term" value="F:transferase activity"/>
    <property type="evidence" value="ECO:0007669"/>
    <property type="project" value="UniProtKB-KW"/>
</dbReference>
<dbReference type="Proteomes" id="UP000663505">
    <property type="component" value="Chromosome"/>
</dbReference>
<dbReference type="Gene3D" id="2.40.440.10">
    <property type="entry name" value="L,D-transpeptidase catalytic domain-like"/>
    <property type="match status" value="1"/>
</dbReference>
<evidence type="ECO:0000313" key="9">
    <source>
        <dbReference type="Proteomes" id="UP000663505"/>
    </source>
</evidence>
<gene>
    <name evidence="8" type="ORF">JZ786_04875</name>
</gene>
<dbReference type="InterPro" id="IPR038063">
    <property type="entry name" value="Transpep_catalytic_dom"/>
</dbReference>
<evidence type="ECO:0000256" key="3">
    <source>
        <dbReference type="ARBA" id="ARBA00022960"/>
    </source>
</evidence>
<dbReference type="GO" id="GO:0018104">
    <property type="term" value="P:peptidoglycan-protein cross-linking"/>
    <property type="evidence" value="ECO:0007669"/>
    <property type="project" value="TreeGrafter"/>
</dbReference>
<feature type="active site" description="Proton donor/acceptor" evidence="6">
    <location>
        <position position="204"/>
    </location>
</feature>
<sequence>MLALTGYLPLTWTPTSKTTAFGSTQTTTSSSTTGHAAGSGQALFSTAEISTSKVSAGTWHWKYPSTPQSLVALWSPTKYTLLTKSAVMTFEQVHHLVVDGIAGPQVFSALVSDVHNHRQSPVGFTYVQVSLALPQSLTLWHNGSVILRSAANGGIPQSPTVTGTYPVYLQYRTQTMKGINPSGQHYSDPGVPYVNYFYGGEAVHGFVRAHYGYPQSLGCVELPIATAAKVWPYMHLGTLVNIT</sequence>
<dbReference type="RefSeq" id="WP_206657660.1">
    <property type="nucleotide sequence ID" value="NZ_CP071182.1"/>
</dbReference>
<keyword evidence="5 6" id="KW-0961">Cell wall biogenesis/degradation</keyword>
<feature type="active site" description="Nucleophile" evidence="6">
    <location>
        <position position="219"/>
    </location>
</feature>
<dbReference type="GO" id="GO:0071555">
    <property type="term" value="P:cell wall organization"/>
    <property type="evidence" value="ECO:0007669"/>
    <property type="project" value="UniProtKB-UniRule"/>
</dbReference>
<proteinExistence type="predicted"/>
<keyword evidence="2" id="KW-0808">Transferase</keyword>
<keyword evidence="9" id="KW-1185">Reference proteome</keyword>
<dbReference type="InterPro" id="IPR005490">
    <property type="entry name" value="LD_TPept_cat_dom"/>
</dbReference>
<evidence type="ECO:0000313" key="8">
    <source>
        <dbReference type="EMBL" id="QSO48325.1"/>
    </source>
</evidence>
<dbReference type="KEGG" id="afx:JZ786_04875"/>
<dbReference type="GO" id="GO:0071972">
    <property type="term" value="F:peptidoglycan L,D-transpeptidase activity"/>
    <property type="evidence" value="ECO:0007669"/>
    <property type="project" value="TreeGrafter"/>
</dbReference>
<dbReference type="InterPro" id="IPR050979">
    <property type="entry name" value="LD-transpeptidase"/>
</dbReference>
<dbReference type="EMBL" id="CP071182">
    <property type="protein sequence ID" value="QSO48325.1"/>
    <property type="molecule type" value="Genomic_DNA"/>
</dbReference>
<reference evidence="8 9" key="1">
    <citation type="submission" date="2021-02" db="EMBL/GenBank/DDBJ databases">
        <title>Alicyclobacillus curvatus sp. nov. and Alicyclobacillus mengziensis sp. nov., two acidophilic bacteria isolated from acid mine drainage.</title>
        <authorList>
            <person name="Huang Y."/>
        </authorList>
    </citation>
    <scope>NUCLEOTIDE SEQUENCE [LARGE SCALE GENOMIC DNA]</scope>
    <source>
        <strain evidence="8 9">S30H14</strain>
    </source>
</reference>
<keyword evidence="4 6" id="KW-0573">Peptidoglycan synthesis</keyword>
<dbReference type="InterPro" id="IPR036365">
    <property type="entry name" value="PGBD-like_sf"/>
</dbReference>
<evidence type="ECO:0000256" key="6">
    <source>
        <dbReference type="PROSITE-ProRule" id="PRU01373"/>
    </source>
</evidence>
<dbReference type="Pfam" id="PF03734">
    <property type="entry name" value="YkuD"/>
    <property type="match status" value="1"/>
</dbReference>
<dbReference type="GO" id="GO:0008360">
    <property type="term" value="P:regulation of cell shape"/>
    <property type="evidence" value="ECO:0007669"/>
    <property type="project" value="UniProtKB-UniRule"/>
</dbReference>
<name>A0A9X7W0U1_9BACL</name>
<protein>
    <submittedName>
        <fullName evidence="8">Murein L,D-transpeptidase</fullName>
    </submittedName>
</protein>
<dbReference type="Pfam" id="PF01471">
    <property type="entry name" value="PG_binding_1"/>
    <property type="match status" value="1"/>
</dbReference>
<dbReference type="InterPro" id="IPR002477">
    <property type="entry name" value="Peptidoglycan-bd-like"/>
</dbReference>
<evidence type="ECO:0000256" key="4">
    <source>
        <dbReference type="ARBA" id="ARBA00022984"/>
    </source>
</evidence>
<dbReference type="SUPFAM" id="SSF47090">
    <property type="entry name" value="PGBD-like"/>
    <property type="match status" value="1"/>
</dbReference>
<dbReference type="SUPFAM" id="SSF141523">
    <property type="entry name" value="L,D-transpeptidase catalytic domain-like"/>
    <property type="match status" value="1"/>
</dbReference>
<evidence type="ECO:0000256" key="5">
    <source>
        <dbReference type="ARBA" id="ARBA00023316"/>
    </source>
</evidence>
<accession>A0A9X7W0U1</accession>
<evidence type="ECO:0000256" key="1">
    <source>
        <dbReference type="ARBA" id="ARBA00004752"/>
    </source>
</evidence>